<dbReference type="KEGG" id="sgra:EX895_005755"/>
<evidence type="ECO:0000256" key="1">
    <source>
        <dbReference type="SAM" id="MobiDB-lite"/>
    </source>
</evidence>
<keyword evidence="2" id="KW-1133">Transmembrane helix</keyword>
<proteinExistence type="predicted"/>
<sequence length="230" mass="24108">MPTTTVSTSTVSLFAPGVDQMISSLERAMTKLDGDVSIRFAPTPLATTTAPDGAAATVWNVRAHEYASINGHKTQIVEDQKFLESHNYFAAKDQSGAHLECHFDHINAPATCINRQPKHHHTVTSTFKHARPFATAFHKHVVKHKTTSSSTSLATTASQLTQSAAAAALAVQTTAPSVQVQSSGDAATGSSAGANSRMNSTSGSAKKAKSLPVLLVTAGVLFTAVLAFQP</sequence>
<evidence type="ECO:0000256" key="2">
    <source>
        <dbReference type="SAM" id="Phobius"/>
    </source>
</evidence>
<gene>
    <name evidence="3" type="ORF">EX895_005755</name>
</gene>
<protein>
    <submittedName>
        <fullName evidence="3">Uncharacterized protein</fullName>
    </submittedName>
</protein>
<feature type="region of interest" description="Disordered" evidence="1">
    <location>
        <begin position="178"/>
        <end position="204"/>
    </location>
</feature>
<dbReference type="Proteomes" id="UP000306050">
    <property type="component" value="Chromosome SGRAM_7"/>
</dbReference>
<evidence type="ECO:0000313" key="4">
    <source>
        <dbReference type="Proteomes" id="UP000306050"/>
    </source>
</evidence>
<feature type="transmembrane region" description="Helical" evidence="2">
    <location>
        <begin position="211"/>
        <end position="228"/>
    </location>
</feature>
<reference evidence="3 4" key="1">
    <citation type="submission" date="2019-05" db="EMBL/GenBank/DDBJ databases">
        <title>Sporisorium graminicola CBS 10092 draft sequencing and annotation.</title>
        <authorList>
            <person name="Solano-Gonzalez S."/>
            <person name="Caddick M.X."/>
            <person name="Darby A."/>
        </authorList>
    </citation>
    <scope>NUCLEOTIDE SEQUENCE [LARGE SCALE GENOMIC DNA]</scope>
    <source>
        <strain evidence="3 4">CBS 10092</strain>
    </source>
</reference>
<keyword evidence="2" id="KW-0472">Membrane</keyword>
<comment type="caution">
    <text evidence="3">The sequence shown here is derived from an EMBL/GenBank/DDBJ whole genome shotgun (WGS) entry which is preliminary data.</text>
</comment>
<evidence type="ECO:0000313" key="3">
    <source>
        <dbReference type="EMBL" id="TKY85593.1"/>
    </source>
</evidence>
<dbReference type="OrthoDB" id="2555809at2759"/>
<organism evidence="3 4">
    <name type="scientific">Sporisorium graminicola</name>
    <dbReference type="NCBI Taxonomy" id="280036"/>
    <lineage>
        <taxon>Eukaryota</taxon>
        <taxon>Fungi</taxon>
        <taxon>Dikarya</taxon>
        <taxon>Basidiomycota</taxon>
        <taxon>Ustilaginomycotina</taxon>
        <taxon>Ustilaginomycetes</taxon>
        <taxon>Ustilaginales</taxon>
        <taxon>Ustilaginaceae</taxon>
        <taxon>Sporisorium</taxon>
    </lineage>
</organism>
<dbReference type="EMBL" id="SRRM01000020">
    <property type="protein sequence ID" value="TKY85593.1"/>
    <property type="molecule type" value="Genomic_DNA"/>
</dbReference>
<dbReference type="RefSeq" id="XP_029737578.1">
    <property type="nucleotide sequence ID" value="XM_029886347.1"/>
</dbReference>
<dbReference type="GeneID" id="40728650"/>
<name>A0A4U7KN77_9BASI</name>
<dbReference type="AlphaFoldDB" id="A0A4U7KN77"/>
<feature type="compositionally biased region" description="Low complexity" evidence="1">
    <location>
        <begin position="182"/>
        <end position="194"/>
    </location>
</feature>
<keyword evidence="4" id="KW-1185">Reference proteome</keyword>
<keyword evidence="2" id="KW-0812">Transmembrane</keyword>
<accession>A0A4U7KN77</accession>